<reference evidence="1 2" key="1">
    <citation type="submission" date="2017-05" db="EMBL/GenBank/DDBJ databases">
        <title>Biotechnological potential of actinobacteria isolated from South African environments.</title>
        <authorList>
            <person name="Le Roes-Hill M."/>
            <person name="Prins A."/>
            <person name="Durrell K.A."/>
        </authorList>
    </citation>
    <scope>NUCLEOTIDE SEQUENCE [LARGE SCALE GENOMIC DNA]</scope>
    <source>
        <strain evidence="1 2">HMC13</strain>
    </source>
</reference>
<proteinExistence type="predicted"/>
<gene>
    <name evidence="1" type="ORF">CA983_11880</name>
</gene>
<name>A0A243S619_9ACTN</name>
<accession>A0A243S619</accession>
<sequence length="110" mass="12045">MDRPPIVASVLYKTVVDAAGGHCQCHFEQPGGCGRNDHPVTGRSCYERPEYKKPLIVAPLDPDTPTHVAVTLGAEDLIVLCRACFTRRTNNRKKAREQAAAEQLAADVLF</sequence>
<dbReference type="AlphaFoldDB" id="A0A243S619"/>
<evidence type="ECO:0000313" key="2">
    <source>
        <dbReference type="Proteomes" id="UP000195105"/>
    </source>
</evidence>
<protein>
    <recommendedName>
        <fullName evidence="3">HNH endonuclease</fullName>
    </recommendedName>
</protein>
<evidence type="ECO:0000313" key="1">
    <source>
        <dbReference type="EMBL" id="OUD03024.1"/>
    </source>
</evidence>
<dbReference type="RefSeq" id="WP_086600861.1">
    <property type="nucleotide sequence ID" value="NZ_NGFN01000054.1"/>
</dbReference>
<dbReference type="Proteomes" id="UP000195105">
    <property type="component" value="Unassembled WGS sequence"/>
</dbReference>
<evidence type="ECO:0008006" key="3">
    <source>
        <dbReference type="Google" id="ProtNLM"/>
    </source>
</evidence>
<comment type="caution">
    <text evidence="1">The sequence shown here is derived from an EMBL/GenBank/DDBJ whole genome shotgun (WGS) entry which is preliminary data.</text>
</comment>
<organism evidence="1 2">
    <name type="scientific">Streptomyces swartbergensis</name>
    <dbReference type="NCBI Taxonomy" id="487165"/>
    <lineage>
        <taxon>Bacteria</taxon>
        <taxon>Bacillati</taxon>
        <taxon>Actinomycetota</taxon>
        <taxon>Actinomycetes</taxon>
        <taxon>Kitasatosporales</taxon>
        <taxon>Streptomycetaceae</taxon>
        <taxon>Streptomyces</taxon>
    </lineage>
</organism>
<dbReference type="EMBL" id="NGFN01000054">
    <property type="protein sequence ID" value="OUD03024.1"/>
    <property type="molecule type" value="Genomic_DNA"/>
</dbReference>
<keyword evidence="2" id="KW-1185">Reference proteome</keyword>